<dbReference type="Proteomes" id="UP000051249">
    <property type="component" value="Unassembled WGS sequence"/>
</dbReference>
<dbReference type="PATRIC" id="fig|480391.4.peg.516"/>
<proteinExistence type="predicted"/>
<dbReference type="OrthoDB" id="2248433at2"/>
<dbReference type="EMBL" id="JQCQ01000018">
    <property type="protein sequence ID" value="KRO24943.1"/>
    <property type="molecule type" value="Genomic_DNA"/>
</dbReference>
<accession>A0A0R2NGJ2</accession>
<evidence type="ECO:0000313" key="1">
    <source>
        <dbReference type="EMBL" id="KRO24943.1"/>
    </source>
</evidence>
<name>A0A0R2NGJ2_9LACO</name>
<dbReference type="RefSeq" id="WP_057799549.1">
    <property type="nucleotide sequence ID" value="NZ_BJZZ01000017.1"/>
</dbReference>
<comment type="caution">
    <text evidence="1">The sequence shown here is derived from an EMBL/GenBank/DDBJ whole genome shotgun (WGS) entry which is preliminary data.</text>
</comment>
<dbReference type="AlphaFoldDB" id="A0A0R2NGJ2"/>
<keyword evidence="2" id="KW-1185">Reference proteome</keyword>
<reference evidence="1 2" key="1">
    <citation type="journal article" date="2015" name="Genome Announc.">
        <title>Expanding the biotechnology potential of lactobacilli through comparative genomics of 213 strains and associated genera.</title>
        <authorList>
            <person name="Sun Z."/>
            <person name="Harris H.M."/>
            <person name="McCann A."/>
            <person name="Guo C."/>
            <person name="Argimon S."/>
            <person name="Zhang W."/>
            <person name="Yang X."/>
            <person name="Jeffery I.B."/>
            <person name="Cooney J.C."/>
            <person name="Kagawa T.F."/>
            <person name="Liu W."/>
            <person name="Song Y."/>
            <person name="Salvetti E."/>
            <person name="Wrobel A."/>
            <person name="Rasinkangas P."/>
            <person name="Parkhill J."/>
            <person name="Rea M.C."/>
            <person name="O'Sullivan O."/>
            <person name="Ritari J."/>
            <person name="Douillard F.P."/>
            <person name="Paul Ross R."/>
            <person name="Yang R."/>
            <person name="Briner A.E."/>
            <person name="Felis G.E."/>
            <person name="de Vos W.M."/>
            <person name="Barrangou R."/>
            <person name="Klaenhammer T.R."/>
            <person name="Caufield P.W."/>
            <person name="Cui Y."/>
            <person name="Zhang H."/>
            <person name="O'Toole P.W."/>
        </authorList>
    </citation>
    <scope>NUCLEOTIDE SEQUENCE [LARGE SCALE GENOMIC DNA]</scope>
    <source>
        <strain evidence="1 2">DSM 23026</strain>
    </source>
</reference>
<sequence length="177" mass="20707">MIIRYETLQKIVDKNKTLQLNDQSYIRKTDDFNGVCYVSVARNSRDYYGFFEIDEDHGITFYSDGEFADGLTVYESPLSDFYIDINTDKNILDIDTSAGSETNFLDIFTEQQLGVTTREYLKESDEQLLTSKIYQMVKHYISDYFDYQDEVETQISLKLIRFAMSVYDDQTKPIPTV</sequence>
<protein>
    <submittedName>
        <fullName evidence="1">Uncharacterized protein</fullName>
    </submittedName>
</protein>
<organism evidence="1 2">
    <name type="scientific">Pediococcus argentinicus</name>
    <dbReference type="NCBI Taxonomy" id="480391"/>
    <lineage>
        <taxon>Bacteria</taxon>
        <taxon>Bacillati</taxon>
        <taxon>Bacillota</taxon>
        <taxon>Bacilli</taxon>
        <taxon>Lactobacillales</taxon>
        <taxon>Lactobacillaceae</taxon>
        <taxon>Pediococcus</taxon>
    </lineage>
</organism>
<evidence type="ECO:0000313" key="2">
    <source>
        <dbReference type="Proteomes" id="UP000051249"/>
    </source>
</evidence>
<gene>
    <name evidence="1" type="ORF">IV88_GL000509</name>
</gene>